<sequence>MHTIEITVAEETVTAGRQIPPGATEPIRECARRALWVGGQATIGKPSHFHLALLLSGLPPNVGVNVSLTRFGGFLREHIPRLEGDQCSPEQKSLVAFCLEESPAQRPTVQQVQDHPCIRDTGSRSRTFVISYEHRKLTFHEHREVLLEFSADECVRFCRVRPCGRREVGGSGFVCVAGVSIRHQTTSGFHHPKTSQYAPVPSILGHIGEVCKNVNVLGGILSIIEPYTSLDDSQLQAIYRIRATKSSQADGGGLSGEGSPLWRECPLLPGARIQGTARGRHREGPFSPYSEQYGGMVTRQAKTNHLFAKRVPGLAGPGSDDPVILSSCFRDLE</sequence>
<dbReference type="GeneID" id="92073640"/>
<dbReference type="Proteomes" id="UP001391051">
    <property type="component" value="Unassembled WGS sequence"/>
</dbReference>
<dbReference type="InterPro" id="IPR011009">
    <property type="entry name" value="Kinase-like_dom_sf"/>
</dbReference>
<reference evidence="1 2" key="1">
    <citation type="submission" date="2023-01" db="EMBL/GenBank/DDBJ databases">
        <title>Analysis of 21 Apiospora genomes using comparative genomics revels a genus with tremendous synthesis potential of carbohydrate active enzymes and secondary metabolites.</title>
        <authorList>
            <person name="Sorensen T."/>
        </authorList>
    </citation>
    <scope>NUCLEOTIDE SEQUENCE [LARGE SCALE GENOMIC DNA]</scope>
    <source>
        <strain evidence="1 2">CBS 24483</strain>
    </source>
</reference>
<name>A0ABR1QMU1_9PEZI</name>
<dbReference type="RefSeq" id="XP_066703205.1">
    <property type="nucleotide sequence ID" value="XM_066840578.1"/>
</dbReference>
<gene>
    <name evidence="1" type="ORF">PG986_004356</name>
</gene>
<protein>
    <submittedName>
        <fullName evidence="1">Serine threonine protein</fullName>
    </submittedName>
</protein>
<proteinExistence type="predicted"/>
<dbReference type="EMBL" id="JAQQWE010000003">
    <property type="protein sequence ID" value="KAK7959502.1"/>
    <property type="molecule type" value="Genomic_DNA"/>
</dbReference>
<comment type="caution">
    <text evidence="1">The sequence shown here is derived from an EMBL/GenBank/DDBJ whole genome shotgun (WGS) entry which is preliminary data.</text>
</comment>
<accession>A0ABR1QMU1</accession>
<dbReference type="SUPFAM" id="SSF56112">
    <property type="entry name" value="Protein kinase-like (PK-like)"/>
    <property type="match status" value="1"/>
</dbReference>
<organism evidence="1 2">
    <name type="scientific">Apiospora aurea</name>
    <dbReference type="NCBI Taxonomy" id="335848"/>
    <lineage>
        <taxon>Eukaryota</taxon>
        <taxon>Fungi</taxon>
        <taxon>Dikarya</taxon>
        <taxon>Ascomycota</taxon>
        <taxon>Pezizomycotina</taxon>
        <taxon>Sordariomycetes</taxon>
        <taxon>Xylariomycetidae</taxon>
        <taxon>Amphisphaeriales</taxon>
        <taxon>Apiosporaceae</taxon>
        <taxon>Apiospora</taxon>
    </lineage>
</organism>
<evidence type="ECO:0000313" key="1">
    <source>
        <dbReference type="EMBL" id="KAK7959502.1"/>
    </source>
</evidence>
<keyword evidence="2" id="KW-1185">Reference proteome</keyword>
<dbReference type="Gene3D" id="1.10.510.10">
    <property type="entry name" value="Transferase(Phosphotransferase) domain 1"/>
    <property type="match status" value="1"/>
</dbReference>
<evidence type="ECO:0000313" key="2">
    <source>
        <dbReference type="Proteomes" id="UP001391051"/>
    </source>
</evidence>